<dbReference type="InterPro" id="IPR015422">
    <property type="entry name" value="PyrdxlP-dep_Trfase_small"/>
</dbReference>
<dbReference type="InterPro" id="IPR015421">
    <property type="entry name" value="PyrdxlP-dep_Trfase_major"/>
</dbReference>
<dbReference type="CDD" id="cd00616">
    <property type="entry name" value="AHBA_syn"/>
    <property type="match status" value="1"/>
</dbReference>
<keyword evidence="6" id="KW-1185">Reference proteome</keyword>
<protein>
    <submittedName>
        <fullName evidence="5">Aminotransferase DegT/DnrJ/EryC1/StrS family</fullName>
        <ecNumber evidence="5">2.6.1.-</ecNumber>
    </submittedName>
</protein>
<evidence type="ECO:0000256" key="1">
    <source>
        <dbReference type="ARBA" id="ARBA00001933"/>
    </source>
</evidence>
<reference evidence="5 6" key="1">
    <citation type="journal article" date="2010" name="PLoS ONE">
        <title>The glycobiome of the rumen bacterium Butyrivibrio proteoclasticus B316(T) highlights adaptation to a polysaccharide-rich environment.</title>
        <authorList>
            <person name="Kelly W.J."/>
            <person name="Leahy S.C."/>
            <person name="Altermann E."/>
            <person name="Yeoman C.J."/>
            <person name="Dunne J.C."/>
            <person name="Kong Z."/>
            <person name="Pacheco D.M."/>
            <person name="Li D."/>
            <person name="Noel S.J."/>
            <person name="Moon C.D."/>
            <person name="Cookson A.L."/>
            <person name="Attwood G.T."/>
        </authorList>
    </citation>
    <scope>NUCLEOTIDE SEQUENCE [LARGE SCALE GENOMIC DNA]</scope>
    <source>
        <strain evidence="6">ATCC 51982 / DSM 14932 / B316</strain>
    </source>
</reference>
<dbReference type="GO" id="GO:0008483">
    <property type="term" value="F:transaminase activity"/>
    <property type="evidence" value="ECO:0007669"/>
    <property type="project" value="UniProtKB-KW"/>
</dbReference>
<dbReference type="Proteomes" id="UP000001299">
    <property type="component" value="Chromosome 1"/>
</dbReference>
<dbReference type="PANTHER" id="PTHR30244">
    <property type="entry name" value="TRANSAMINASE"/>
    <property type="match status" value="1"/>
</dbReference>
<dbReference type="SUPFAM" id="SSF53383">
    <property type="entry name" value="PLP-dependent transferases"/>
    <property type="match status" value="1"/>
</dbReference>
<comment type="cofactor">
    <cofactor evidence="1">
        <name>pyridoxal 5'-phosphate</name>
        <dbReference type="ChEBI" id="CHEBI:597326"/>
    </cofactor>
</comment>
<dbReference type="InterPro" id="IPR000653">
    <property type="entry name" value="DegT/StrS_aminotransferase"/>
</dbReference>
<dbReference type="FunFam" id="3.40.640.10:FF:000079">
    <property type="entry name" value="LPS biosynthesis protein"/>
    <property type="match status" value="1"/>
</dbReference>
<dbReference type="eggNOG" id="COG0399">
    <property type="taxonomic scope" value="Bacteria"/>
</dbReference>
<keyword evidence="5" id="KW-0032">Aminotransferase</keyword>
<evidence type="ECO:0000313" key="5">
    <source>
        <dbReference type="EMBL" id="ADL33859.1"/>
    </source>
</evidence>
<keyword evidence="5" id="KW-0808">Transferase</keyword>
<evidence type="ECO:0000256" key="4">
    <source>
        <dbReference type="RuleBase" id="RU004508"/>
    </source>
</evidence>
<dbReference type="AlphaFoldDB" id="E0S234"/>
<evidence type="ECO:0000256" key="2">
    <source>
        <dbReference type="ARBA" id="ARBA00022898"/>
    </source>
</evidence>
<dbReference type="NCBIfam" id="NF011936">
    <property type="entry name" value="PRK15407.1"/>
    <property type="match status" value="1"/>
</dbReference>
<proteinExistence type="inferred from homology"/>
<gene>
    <name evidence="5" type="ordered locus">bpr_I1119</name>
</gene>
<evidence type="ECO:0000256" key="3">
    <source>
        <dbReference type="ARBA" id="ARBA00037999"/>
    </source>
</evidence>
<dbReference type="PANTHER" id="PTHR30244:SF34">
    <property type="entry name" value="DTDP-4-AMINO-4,6-DIDEOXYGALACTOSE TRANSAMINASE"/>
    <property type="match status" value="1"/>
</dbReference>
<dbReference type="Gene3D" id="3.40.640.10">
    <property type="entry name" value="Type I PLP-dependent aspartate aminotransferase-like (Major domain)"/>
    <property type="match status" value="1"/>
</dbReference>
<sequence length="448" mass="50052">MLENMTELEARKKILAEVSEYCDRFHSIDNTFHEGDRISYASRVYDHDEMENLVDSALEFWLTSGRYTNEFETKLADYLGIKYCSLVNSGSSANLLAFMALTSPLLGERQVLPGDEMVTVAAGFPTTVAPAIQYGVVPVFVDVTIPQYNIDVSMLEEARSDKTKVIMIAHTLGNPFDLATVKRFCDKYGLWLIEDNCDALGSSYEYNGTVSKTGTIGDIGTSSFYPPHHMTMGEGGAVYTNNALLNKIVRSLRDWGRDCVCPSGKDNMCGRRFDGQYGELPRGYDHKYVYSHFGYNLKATDLQAAIGCAQLKKFPGFVEKRKENFKFLKDHLNDCSDKLILPEACPGSDPSWFGFLMTCKTGVDRNKVVSFIESKGVQTRALFAGNLTRHPCFDQMRASGKGYRIVGALKNTDEIMNSSFWVGVYPGMTNEMLAYTVRVIRKALSTSD</sequence>
<dbReference type="HOGENOM" id="CLU_033332_5_0_9"/>
<dbReference type="Gene3D" id="3.90.1150.10">
    <property type="entry name" value="Aspartate Aminotransferase, domain 1"/>
    <property type="match status" value="1"/>
</dbReference>
<dbReference type="PIRSF" id="PIRSF000390">
    <property type="entry name" value="PLP_StrS"/>
    <property type="match status" value="1"/>
</dbReference>
<dbReference type="GO" id="GO:0030170">
    <property type="term" value="F:pyridoxal phosphate binding"/>
    <property type="evidence" value="ECO:0007669"/>
    <property type="project" value="TreeGrafter"/>
</dbReference>
<keyword evidence="2 4" id="KW-0663">Pyridoxal phosphate</keyword>
<accession>E0S234</accession>
<dbReference type="GO" id="GO:0000271">
    <property type="term" value="P:polysaccharide biosynthetic process"/>
    <property type="evidence" value="ECO:0007669"/>
    <property type="project" value="TreeGrafter"/>
</dbReference>
<dbReference type="EMBL" id="CP001810">
    <property type="protein sequence ID" value="ADL33859.1"/>
    <property type="molecule type" value="Genomic_DNA"/>
</dbReference>
<organism evidence="5 6">
    <name type="scientific">Butyrivibrio proteoclasticus (strain ATCC 51982 / DSM 14932 / B316)</name>
    <name type="common">Clostridium proteoclasticum</name>
    <dbReference type="NCBI Taxonomy" id="515622"/>
    <lineage>
        <taxon>Bacteria</taxon>
        <taxon>Bacillati</taxon>
        <taxon>Bacillota</taxon>
        <taxon>Clostridia</taxon>
        <taxon>Lachnospirales</taxon>
        <taxon>Lachnospiraceae</taxon>
        <taxon>Butyrivibrio</taxon>
    </lineage>
</organism>
<dbReference type="Pfam" id="PF01041">
    <property type="entry name" value="DegT_DnrJ_EryC1"/>
    <property type="match status" value="1"/>
</dbReference>
<evidence type="ECO:0000313" key="6">
    <source>
        <dbReference type="Proteomes" id="UP000001299"/>
    </source>
</evidence>
<dbReference type="KEGG" id="bpb:bpr_I1119"/>
<dbReference type="STRING" id="515622.bpr_I1119"/>
<comment type="similarity">
    <text evidence="3 4">Belongs to the DegT/DnrJ/EryC1 family.</text>
</comment>
<dbReference type="InterPro" id="IPR015424">
    <property type="entry name" value="PyrdxlP-dep_Trfase"/>
</dbReference>
<name>E0S234_BUTPB</name>
<dbReference type="RefSeq" id="WP_013280515.1">
    <property type="nucleotide sequence ID" value="NC_014387.1"/>
</dbReference>
<dbReference type="EC" id="2.6.1.-" evidence="5"/>